<dbReference type="InterPro" id="IPR036864">
    <property type="entry name" value="Zn2-C6_fun-type_DNA-bd_sf"/>
</dbReference>
<dbReference type="Pfam" id="PF00920">
    <property type="entry name" value="ILVD_EDD_N"/>
    <property type="match status" value="1"/>
</dbReference>
<evidence type="ECO:0000256" key="4">
    <source>
        <dbReference type="ARBA" id="ARBA00023014"/>
    </source>
</evidence>
<sequence>MPCNTQASASCEGCSCDGGATRAPVNIEDCEAELLALRRRTQELEKSLASMTTGSARVSRAGRKLRSARWFNCESNPGMMALYIERYLNYGMTKEELMSGKPIIGIAQSGSDLAPCNRHHLELVKRVREGIRTAGGIPFEFPTHPIQESSRRPTAAIDRNLSYLGLVEILHGYFLDGVVLLTGCDKTTPAALMAAATVNIPAICLNVGPMLNGYVKNELAGSGMVVWKGREKYAAGEFTREEFIDYVSRGAPSVGHCNTMGTASTMNALAEALGMALPGSAAIPAPYRERGQCAYDTGLQIVEMVHADRKPSDIMTREAFENAIVVNTAIGGSTNAPIHMGAIAKHIGVDLSLDDWDRLGFHIPLLVNMQPAGELLGEEYYRAGGLPAVMAELLDAGKLHADILTCNGRTVKENVQGKHTWDRRMIRAYDDPLMKDAGFLHLQGTLFDSAIMKTCVISDEFRQKFLANPDDPNAFEGAVIVFDGPEDYHHRLEDPNTPIDDRTILIMRGAGPLGYPGAAEVVNMHPPGRLLRQGVHSLPCIGDGRQSGTSGSPSILNASPEAAAGGNLALLRDGDRLRVDLNKRRVDILVPAEELEKRKKELEANGGYAVPESQTPWQDLFRREATQLSEGMVLREAVKCNPCNIRRMKCTGNKPCKACQSAGRSCIYPSASEEKMTISRATYQELQANESFLQACLSRAVPSVQDRMELMRQVRKTHTRGNVLAGVGGSESEPEAKSQMPDLEELDNGGRFLADPDGQRRFIGNASGAAFLDQLREFASTVLPLVSGRDGSLRHAQIQDSFSNLLGRYQTHDSRPLHLPAVDPYYLPPIEEAQRRLKSFLPVLTEGAGDVSIFYWGPLTDIMREVYSGNTSDEAYRNPIQLATLNAALALAAQQSPFWALEPETGETYFARAHFLVRPPLDSATRTHIPCFAMMGYYLLGANRRDAAYRYIRLAGHIAVTYGYYQSWMTSETEKREFWTVYVLDRFVSCLMGRPAMISDTDISVGLPQDAPGLPSAEGLRLHVKLARILGCAVEKIYGYGGRGSKQPGLAHMHHFLDELENWRSEAHPWLDIDRCLKPEGARDILTLHMAYNQARILVTRQLMFAAVRQKVARSFIPDLSKFEPPDQDQHVLKICTEAARENVQLTNRLLEIVTSGDSAFGMIDYHNAFNAAIILELGRLYRHNESPFDDTPQIGHVLDALQRAGQDGNEFARDCSIVLADFRQLSEKLAQEISRRIATTFPPQTQSDQIPSTSPAGLFDVPAASTLGLPLDDSTLGFSLERVMEEFTNWLEAEPF</sequence>
<evidence type="ECO:0000256" key="9">
    <source>
        <dbReference type="ARBA" id="ARBA00023242"/>
    </source>
</evidence>
<dbReference type="InterPro" id="IPR037237">
    <property type="entry name" value="IlvD/EDD_N"/>
</dbReference>
<dbReference type="CDD" id="cd12148">
    <property type="entry name" value="fungal_TF_MHR"/>
    <property type="match status" value="1"/>
</dbReference>
<evidence type="ECO:0000259" key="11">
    <source>
        <dbReference type="PROSITE" id="PS50048"/>
    </source>
</evidence>
<comment type="similarity">
    <text evidence="1">Belongs to the IlvD/Edd family.</text>
</comment>
<dbReference type="Gene3D" id="3.50.30.80">
    <property type="entry name" value="IlvD/EDD C-terminal domain-like"/>
    <property type="match status" value="1"/>
</dbReference>
<dbReference type="OrthoDB" id="3851628at2759"/>
<evidence type="ECO:0000313" key="13">
    <source>
        <dbReference type="Proteomes" id="UP000215289"/>
    </source>
</evidence>
<keyword evidence="6" id="KW-0238">DNA-binding</keyword>
<dbReference type="SUPFAM" id="SSF52016">
    <property type="entry name" value="LeuD/IlvD-like"/>
    <property type="match status" value="1"/>
</dbReference>
<keyword evidence="5" id="KW-0805">Transcription regulation</keyword>
<evidence type="ECO:0000313" key="12">
    <source>
        <dbReference type="EMBL" id="RLL95018.1"/>
    </source>
</evidence>
<evidence type="ECO:0000256" key="5">
    <source>
        <dbReference type="ARBA" id="ARBA00023015"/>
    </source>
</evidence>
<gene>
    <name evidence="12" type="ORF">CFD26_103232</name>
</gene>
<dbReference type="CDD" id="cd00067">
    <property type="entry name" value="GAL4"/>
    <property type="match status" value="1"/>
</dbReference>
<dbReference type="NCBIfam" id="NF009560">
    <property type="entry name" value="PRK13017.1"/>
    <property type="match status" value="1"/>
</dbReference>
<dbReference type="EMBL" id="NIDN02000173">
    <property type="protein sequence ID" value="RLL95018.1"/>
    <property type="molecule type" value="Genomic_DNA"/>
</dbReference>
<dbReference type="NCBIfam" id="NF004784">
    <property type="entry name" value="PRK06131.1"/>
    <property type="match status" value="1"/>
</dbReference>
<proteinExistence type="inferred from homology"/>
<protein>
    <recommendedName>
        <fullName evidence="11">Zn(2)-C6 fungal-type domain-containing protein</fullName>
    </recommendedName>
</protein>
<dbReference type="InterPro" id="IPR020558">
    <property type="entry name" value="DiOHA_6PGluconate_deHydtase_CS"/>
</dbReference>
<dbReference type="PANTHER" id="PTHR43183">
    <property type="entry name" value="HYPOTHETICAL DIHYDROXYACID DEHYDRATASE (EUROFUNG)-RELATED"/>
    <property type="match status" value="1"/>
</dbReference>
<organism evidence="12 13">
    <name type="scientific">Aspergillus turcosus</name>
    <dbReference type="NCBI Taxonomy" id="1245748"/>
    <lineage>
        <taxon>Eukaryota</taxon>
        <taxon>Fungi</taxon>
        <taxon>Dikarya</taxon>
        <taxon>Ascomycota</taxon>
        <taxon>Pezizomycotina</taxon>
        <taxon>Eurotiomycetes</taxon>
        <taxon>Eurotiomycetidae</taxon>
        <taxon>Eurotiales</taxon>
        <taxon>Aspergillaceae</taxon>
        <taxon>Aspergillus</taxon>
        <taxon>Aspergillus subgen. Fumigati</taxon>
    </lineage>
</organism>
<accession>A0A397HYM4</accession>
<dbReference type="PROSITE" id="PS50048">
    <property type="entry name" value="ZN2_CY6_FUNGAL_2"/>
    <property type="match status" value="1"/>
</dbReference>
<evidence type="ECO:0000256" key="2">
    <source>
        <dbReference type="ARBA" id="ARBA00022723"/>
    </source>
</evidence>
<dbReference type="Proteomes" id="UP000215289">
    <property type="component" value="Unassembled WGS sequence"/>
</dbReference>
<dbReference type="GO" id="GO:0003677">
    <property type="term" value="F:DNA binding"/>
    <property type="evidence" value="ECO:0007669"/>
    <property type="project" value="UniProtKB-KW"/>
</dbReference>
<dbReference type="InterPro" id="IPR000581">
    <property type="entry name" value="ILV_EDD_N"/>
</dbReference>
<reference evidence="12 13" key="1">
    <citation type="submission" date="2018-08" db="EMBL/GenBank/DDBJ databases">
        <title>Draft genome sequences of two Aspergillus turcosus clinical strains isolated from bronchoalveolar lavage fluid: one azole-susceptible and the other azole-resistant.</title>
        <authorList>
            <person name="Parent-Michaud M."/>
            <person name="Dufresne P.J."/>
            <person name="Fournier E."/>
            <person name="Martineau C."/>
            <person name="Moreira S."/>
            <person name="Perkins V."/>
            <person name="De Repentigny L."/>
            <person name="Dufresne S.F."/>
        </authorList>
    </citation>
    <scope>NUCLEOTIDE SEQUENCE [LARGE SCALE GENOMIC DNA]</scope>
    <source>
        <strain evidence="12">HMR AF 1038</strain>
    </source>
</reference>
<name>A0A397HYM4_9EURO</name>
<keyword evidence="3" id="KW-0408">Iron</keyword>
<dbReference type="InterPro" id="IPR001138">
    <property type="entry name" value="Zn2Cys6_DnaBD"/>
</dbReference>
<dbReference type="GO" id="GO:0051536">
    <property type="term" value="F:iron-sulfur cluster binding"/>
    <property type="evidence" value="ECO:0007669"/>
    <property type="project" value="UniProtKB-KW"/>
</dbReference>
<dbReference type="GO" id="GO:0000981">
    <property type="term" value="F:DNA-binding transcription factor activity, RNA polymerase II-specific"/>
    <property type="evidence" value="ECO:0007669"/>
    <property type="project" value="InterPro"/>
</dbReference>
<feature type="domain" description="Zn(2)-C6 fungal-type" evidence="11">
    <location>
        <begin position="639"/>
        <end position="668"/>
    </location>
</feature>
<evidence type="ECO:0000256" key="8">
    <source>
        <dbReference type="ARBA" id="ARBA00023239"/>
    </source>
</evidence>
<dbReference type="Pfam" id="PF04082">
    <property type="entry name" value="Fungal_trans"/>
    <property type="match status" value="1"/>
</dbReference>
<dbReference type="SUPFAM" id="SSF143975">
    <property type="entry name" value="IlvD/EDD N-terminal domain-like"/>
    <property type="match status" value="1"/>
</dbReference>
<evidence type="ECO:0000256" key="7">
    <source>
        <dbReference type="ARBA" id="ARBA00023163"/>
    </source>
</evidence>
<comment type="caution">
    <text evidence="12">The sequence shown here is derived from an EMBL/GenBank/DDBJ whole genome shotgun (WGS) entry which is preliminary data.</text>
</comment>
<evidence type="ECO:0000256" key="3">
    <source>
        <dbReference type="ARBA" id="ARBA00023004"/>
    </source>
</evidence>
<dbReference type="STRING" id="1245748.A0A397HYM4"/>
<dbReference type="GO" id="GO:0006351">
    <property type="term" value="P:DNA-templated transcription"/>
    <property type="evidence" value="ECO:0007669"/>
    <property type="project" value="InterPro"/>
</dbReference>
<dbReference type="SMART" id="SM00906">
    <property type="entry name" value="Fungal_trans"/>
    <property type="match status" value="1"/>
</dbReference>
<dbReference type="InterPro" id="IPR056740">
    <property type="entry name" value="ILV_EDD_C"/>
</dbReference>
<keyword evidence="9" id="KW-0539">Nucleus</keyword>
<dbReference type="InterPro" id="IPR007219">
    <property type="entry name" value="XnlR_reg_dom"/>
</dbReference>
<dbReference type="GO" id="GO:0016836">
    <property type="term" value="F:hydro-lyase activity"/>
    <property type="evidence" value="ECO:0007669"/>
    <property type="project" value="UniProtKB-ARBA"/>
</dbReference>
<keyword evidence="8" id="KW-0456">Lyase</keyword>
<feature type="region of interest" description="Disordered" evidence="10">
    <location>
        <begin position="723"/>
        <end position="743"/>
    </location>
</feature>
<evidence type="ECO:0000256" key="1">
    <source>
        <dbReference type="ARBA" id="ARBA00006486"/>
    </source>
</evidence>
<dbReference type="SUPFAM" id="SSF57701">
    <property type="entry name" value="Zn2/Cys6 DNA-binding domain"/>
    <property type="match status" value="1"/>
</dbReference>
<dbReference type="Pfam" id="PF24877">
    <property type="entry name" value="ILV_EDD_C"/>
    <property type="match status" value="1"/>
</dbReference>
<dbReference type="InterPro" id="IPR042096">
    <property type="entry name" value="Dihydro-acid_dehy_C"/>
</dbReference>
<keyword evidence="13" id="KW-1185">Reference proteome</keyword>
<evidence type="ECO:0000256" key="6">
    <source>
        <dbReference type="ARBA" id="ARBA00023125"/>
    </source>
</evidence>
<evidence type="ECO:0000256" key="10">
    <source>
        <dbReference type="SAM" id="MobiDB-lite"/>
    </source>
</evidence>
<keyword evidence="4" id="KW-0411">Iron-sulfur</keyword>
<dbReference type="InterPro" id="IPR052352">
    <property type="entry name" value="Sugar_Degrad_Dehydratases"/>
</dbReference>
<dbReference type="PROSITE" id="PS00886">
    <property type="entry name" value="ILVD_EDD_1"/>
    <property type="match status" value="1"/>
</dbReference>
<dbReference type="Gene3D" id="4.10.240.10">
    <property type="entry name" value="Zn(2)-C6 fungal-type DNA-binding domain"/>
    <property type="match status" value="1"/>
</dbReference>
<dbReference type="GO" id="GO:0008270">
    <property type="term" value="F:zinc ion binding"/>
    <property type="evidence" value="ECO:0007669"/>
    <property type="project" value="InterPro"/>
</dbReference>
<keyword evidence="7" id="KW-0804">Transcription</keyword>
<dbReference type="PANTHER" id="PTHR43183:SF1">
    <property type="entry name" value="HYPOTHETICAL DIHYDROXY-ACID DEHYDRATASE (EUROFUNG)-RELATED"/>
    <property type="match status" value="1"/>
</dbReference>
<keyword evidence="2" id="KW-0479">Metal-binding</keyword>